<sequence>MKSIPSTYENVQELCFLSACYRPEGFGALDELQTINWITRDKPQIRKSKVAMFPPVCRSQTWSRCQRMVHQCQVWTGNENNIWPGRGRALSPGGGRQFLFGLTAADTHSHLVIVCSMVYRRKVRGIVGIAVAGEKAESDEHYQRGFQDGENMRNYAKRRRRITVQ</sequence>
<name>A0AAE1E4Q2_9GAST</name>
<reference evidence="1" key="1">
    <citation type="journal article" date="2023" name="G3 (Bethesda)">
        <title>A reference genome for the long-term kleptoplast-retaining sea slug Elysia crispata morphotype clarki.</title>
        <authorList>
            <person name="Eastman K.E."/>
            <person name="Pendleton A.L."/>
            <person name="Shaikh M.A."/>
            <person name="Suttiyut T."/>
            <person name="Ogas R."/>
            <person name="Tomko P."/>
            <person name="Gavelis G."/>
            <person name="Widhalm J.R."/>
            <person name="Wisecaver J.H."/>
        </authorList>
    </citation>
    <scope>NUCLEOTIDE SEQUENCE</scope>
    <source>
        <strain evidence="1">ECLA1</strain>
    </source>
</reference>
<protein>
    <submittedName>
        <fullName evidence="1">Uncharacterized protein</fullName>
    </submittedName>
</protein>
<accession>A0AAE1E4Q2</accession>
<evidence type="ECO:0000313" key="1">
    <source>
        <dbReference type="EMBL" id="KAK3792793.1"/>
    </source>
</evidence>
<comment type="caution">
    <text evidence="1">The sequence shown here is derived from an EMBL/GenBank/DDBJ whole genome shotgun (WGS) entry which is preliminary data.</text>
</comment>
<proteinExistence type="predicted"/>
<organism evidence="1 2">
    <name type="scientific">Elysia crispata</name>
    <name type="common">lettuce slug</name>
    <dbReference type="NCBI Taxonomy" id="231223"/>
    <lineage>
        <taxon>Eukaryota</taxon>
        <taxon>Metazoa</taxon>
        <taxon>Spiralia</taxon>
        <taxon>Lophotrochozoa</taxon>
        <taxon>Mollusca</taxon>
        <taxon>Gastropoda</taxon>
        <taxon>Heterobranchia</taxon>
        <taxon>Euthyneura</taxon>
        <taxon>Panpulmonata</taxon>
        <taxon>Sacoglossa</taxon>
        <taxon>Placobranchoidea</taxon>
        <taxon>Plakobranchidae</taxon>
        <taxon>Elysia</taxon>
    </lineage>
</organism>
<dbReference type="EMBL" id="JAWDGP010001331">
    <property type="protein sequence ID" value="KAK3792793.1"/>
    <property type="molecule type" value="Genomic_DNA"/>
</dbReference>
<keyword evidence="2" id="KW-1185">Reference proteome</keyword>
<evidence type="ECO:0000313" key="2">
    <source>
        <dbReference type="Proteomes" id="UP001283361"/>
    </source>
</evidence>
<dbReference type="AlphaFoldDB" id="A0AAE1E4Q2"/>
<dbReference type="Proteomes" id="UP001283361">
    <property type="component" value="Unassembled WGS sequence"/>
</dbReference>
<gene>
    <name evidence="1" type="ORF">RRG08_029340</name>
</gene>